<keyword evidence="1" id="KW-0472">Membrane</keyword>
<organism evidence="2 3">
    <name type="scientific">Corynebacterium accolens</name>
    <dbReference type="NCBI Taxonomy" id="38284"/>
    <lineage>
        <taxon>Bacteria</taxon>
        <taxon>Bacillati</taxon>
        <taxon>Actinomycetota</taxon>
        <taxon>Actinomycetes</taxon>
        <taxon>Mycobacteriales</taxon>
        <taxon>Corynebacteriaceae</taxon>
        <taxon>Corynebacterium</taxon>
    </lineage>
</organism>
<gene>
    <name evidence="2" type="ORF">COM45_04715</name>
</gene>
<keyword evidence="1" id="KW-1133">Transmembrane helix</keyword>
<sequence length="441" mass="48505">MSTTYQLPTINSTWCNVPINGEYYHRDEIRKAAYASNSESANEYFFKVALVCEPDNPYSKSGKAISVRNGNDILGYIPSDVAKTYYPEIARICASGTIAETNARLWISGDLFSPDPRMDLSIALLAPGLNVPLNNPPLDGWGLIPYGKPIQVTKESDHFDVLQDYVPESGKGPLFVTLHKANLGAKNVRVGVEVRLDGERIGELTKVSGEKMLPAIEHLDAQGLDAVCYATIQGSAIAAEVTLHLLRANEMDDESLNPEVAPLPQLVPFEPDPDDYSVPNAYISQRDDAAIKPSPEEKSFEHQTAAYVEPVAFATPVAGPPWEMLLSPDDSERATPFQRGYVRGQIGQHFPGNKAPRIDYATVNQCANILRYFDKSPDPLTQQGRGSNALWWTLMAVVFFLVALLSNIPVIGPVIAFIWLAVIIHHFVTRRGLKGPFGKQT</sequence>
<dbReference type="EMBL" id="NWBP01000016">
    <property type="protein sequence ID" value="PCC83102.1"/>
    <property type="molecule type" value="Genomic_DNA"/>
</dbReference>
<evidence type="ECO:0008006" key="4">
    <source>
        <dbReference type="Google" id="ProtNLM"/>
    </source>
</evidence>
<proteinExistence type="predicted"/>
<feature type="transmembrane region" description="Helical" evidence="1">
    <location>
        <begin position="391"/>
        <end position="424"/>
    </location>
</feature>
<dbReference type="Proteomes" id="UP000218690">
    <property type="component" value="Unassembled WGS sequence"/>
</dbReference>
<accession>A0A2A4AKS8</accession>
<evidence type="ECO:0000256" key="1">
    <source>
        <dbReference type="SAM" id="Phobius"/>
    </source>
</evidence>
<dbReference type="Gene3D" id="3.30.70.2330">
    <property type="match status" value="1"/>
</dbReference>
<name>A0A2A4AKS8_9CORY</name>
<dbReference type="AlphaFoldDB" id="A0A2A4AKS8"/>
<evidence type="ECO:0000313" key="3">
    <source>
        <dbReference type="Proteomes" id="UP000218690"/>
    </source>
</evidence>
<reference evidence="2 3" key="1">
    <citation type="submission" date="2017-09" db="EMBL/GenBank/DDBJ databases">
        <title>Draft Genome Sequence of Corynebacterium accolens AH4003.</title>
        <authorList>
            <person name="Chen Y."/>
            <person name="Oosthuysen W.F."/>
            <person name="Kelley S."/>
            <person name="Horswill A."/>
        </authorList>
    </citation>
    <scope>NUCLEOTIDE SEQUENCE [LARGE SCALE GENOMIC DNA]</scope>
    <source>
        <strain evidence="2 3">AH4003</strain>
    </source>
</reference>
<keyword evidence="1" id="KW-0812">Transmembrane</keyword>
<comment type="caution">
    <text evidence="2">The sequence shown here is derived from an EMBL/GenBank/DDBJ whole genome shotgun (WGS) entry which is preliminary data.</text>
</comment>
<evidence type="ECO:0000313" key="2">
    <source>
        <dbReference type="EMBL" id="PCC83102.1"/>
    </source>
</evidence>
<protein>
    <recommendedName>
        <fullName evidence="4">HIRAN domain-containing protein</fullName>
    </recommendedName>
</protein>